<evidence type="ECO:0008006" key="4">
    <source>
        <dbReference type="Google" id="ProtNLM"/>
    </source>
</evidence>
<dbReference type="Proteomes" id="UP000091926">
    <property type="component" value="Chromosome"/>
</dbReference>
<accession>A0A193GBC0</accession>
<feature type="transmembrane region" description="Helical" evidence="1">
    <location>
        <begin position="169"/>
        <end position="188"/>
    </location>
</feature>
<dbReference type="STRING" id="463014.BAU07_05085"/>
<dbReference type="EMBL" id="CP016172">
    <property type="protein sequence ID" value="ANN76574.1"/>
    <property type="molecule type" value="Genomic_DNA"/>
</dbReference>
<evidence type="ECO:0000313" key="3">
    <source>
        <dbReference type="Proteomes" id="UP000091926"/>
    </source>
</evidence>
<dbReference type="KEGG" id="bfz:BAU07_05085"/>
<keyword evidence="1" id="KW-0812">Transmembrane</keyword>
<proteinExistence type="predicted"/>
<reference evidence="2 3" key="1">
    <citation type="submission" date="2016-06" db="EMBL/GenBank/DDBJ databases">
        <title>Complete genome sequences of Bordetella bronchialis and Bordetella flabilis.</title>
        <authorList>
            <person name="LiPuma J.J."/>
            <person name="Spilker T."/>
        </authorList>
    </citation>
    <scope>NUCLEOTIDE SEQUENCE [LARGE SCALE GENOMIC DNA]</scope>
    <source>
        <strain evidence="2 3">AU10664</strain>
    </source>
</reference>
<dbReference type="RefSeq" id="WP_066654677.1">
    <property type="nucleotide sequence ID" value="NZ_CBCSCL010000048.1"/>
</dbReference>
<keyword evidence="1" id="KW-0472">Membrane</keyword>
<protein>
    <recommendedName>
        <fullName evidence="4">DUF2243 domain-containing protein</fullName>
    </recommendedName>
</protein>
<keyword evidence="3" id="KW-1185">Reference proteome</keyword>
<evidence type="ECO:0000256" key="1">
    <source>
        <dbReference type="SAM" id="Phobius"/>
    </source>
</evidence>
<organism evidence="2 3">
    <name type="scientific">Bordetella flabilis</name>
    <dbReference type="NCBI Taxonomy" id="463014"/>
    <lineage>
        <taxon>Bacteria</taxon>
        <taxon>Pseudomonadati</taxon>
        <taxon>Pseudomonadota</taxon>
        <taxon>Betaproteobacteria</taxon>
        <taxon>Burkholderiales</taxon>
        <taxon>Alcaligenaceae</taxon>
        <taxon>Bordetella</taxon>
    </lineage>
</organism>
<gene>
    <name evidence="2" type="ORF">BAU07_05085</name>
</gene>
<keyword evidence="1" id="KW-1133">Transmembrane helix</keyword>
<evidence type="ECO:0000313" key="2">
    <source>
        <dbReference type="EMBL" id="ANN76574.1"/>
    </source>
</evidence>
<dbReference type="Pfam" id="PF10002">
    <property type="entry name" value="DUF2243"/>
    <property type="match status" value="1"/>
</dbReference>
<feature type="transmembrane region" description="Helical" evidence="1">
    <location>
        <begin position="104"/>
        <end position="123"/>
    </location>
</feature>
<sequence>MNATQSTFRAETRYSASYTWAGYALGFAMSGFFDGILLHQILQWHHLLSGVQSARFGDLRVQIMADGLFHAAMYLVAAAGLYMLYRARADLSLPRGGRRLMANFWIGFGVWHVLDAVLSHWVTRIHRIRMDVSNPLAWDLAWLFLFGVIPLLAGWRLRRRRGGRGHGHTGMALGLAGACLLAGALSLLPVRQAGNTVTVVVRPGASGADVLRALDGTGARVVWTDRAGAVWVLSGDGEIDTWRFYRHGALYVATGGGPAGCAAWIVPGPGASPSAIRSASPTET</sequence>
<dbReference type="AlphaFoldDB" id="A0A193GBC0"/>
<feature type="transmembrane region" description="Helical" evidence="1">
    <location>
        <begin position="20"/>
        <end position="42"/>
    </location>
</feature>
<feature type="transmembrane region" description="Helical" evidence="1">
    <location>
        <begin position="62"/>
        <end position="84"/>
    </location>
</feature>
<dbReference type="InterPro" id="IPR018719">
    <property type="entry name" value="DUF2243_membrane"/>
</dbReference>
<dbReference type="OrthoDB" id="8812328at2"/>
<feature type="transmembrane region" description="Helical" evidence="1">
    <location>
        <begin position="135"/>
        <end position="157"/>
    </location>
</feature>
<name>A0A193GBC0_9BORD</name>